<feature type="compositionally biased region" description="Basic and acidic residues" evidence="4">
    <location>
        <begin position="412"/>
        <end position="425"/>
    </location>
</feature>
<reference evidence="7 8" key="1">
    <citation type="journal article" date="2024" name="BMC Genomics">
        <title>De novo assembly and annotation of Popillia japonica's genome with initial clues to its potential as an invasive pest.</title>
        <authorList>
            <person name="Cucini C."/>
            <person name="Boschi S."/>
            <person name="Funari R."/>
            <person name="Cardaioli E."/>
            <person name="Iannotti N."/>
            <person name="Marturano G."/>
            <person name="Paoli F."/>
            <person name="Bruttini M."/>
            <person name="Carapelli A."/>
            <person name="Frati F."/>
            <person name="Nardi F."/>
        </authorList>
    </citation>
    <scope>NUCLEOTIDE SEQUENCE [LARGE SCALE GENOMIC DNA]</scope>
    <source>
        <strain evidence="7">DMR45628</strain>
    </source>
</reference>
<evidence type="ECO:0000256" key="5">
    <source>
        <dbReference type="SAM" id="SignalP"/>
    </source>
</evidence>
<feature type="compositionally biased region" description="Acidic residues" evidence="4">
    <location>
        <begin position="812"/>
        <end position="831"/>
    </location>
</feature>
<feature type="compositionally biased region" description="Basic and acidic residues" evidence="4">
    <location>
        <begin position="745"/>
        <end position="755"/>
    </location>
</feature>
<organism evidence="7 8">
    <name type="scientific">Popillia japonica</name>
    <name type="common">Japanese beetle</name>
    <dbReference type="NCBI Taxonomy" id="7064"/>
    <lineage>
        <taxon>Eukaryota</taxon>
        <taxon>Metazoa</taxon>
        <taxon>Ecdysozoa</taxon>
        <taxon>Arthropoda</taxon>
        <taxon>Hexapoda</taxon>
        <taxon>Insecta</taxon>
        <taxon>Pterygota</taxon>
        <taxon>Neoptera</taxon>
        <taxon>Endopterygota</taxon>
        <taxon>Coleoptera</taxon>
        <taxon>Polyphaga</taxon>
        <taxon>Scarabaeiformia</taxon>
        <taxon>Scarabaeidae</taxon>
        <taxon>Rutelinae</taxon>
        <taxon>Popillia</taxon>
    </lineage>
</organism>
<dbReference type="Gene3D" id="6.20.200.20">
    <property type="match status" value="1"/>
</dbReference>
<dbReference type="InterPro" id="IPR001007">
    <property type="entry name" value="VWF_dom"/>
</dbReference>
<comment type="caution">
    <text evidence="7">The sequence shown here is derived from an EMBL/GenBank/DDBJ whole genome shotgun (WGS) entry which is preliminary data.</text>
</comment>
<evidence type="ECO:0000256" key="4">
    <source>
        <dbReference type="SAM" id="MobiDB-lite"/>
    </source>
</evidence>
<evidence type="ECO:0000313" key="7">
    <source>
        <dbReference type="EMBL" id="KAK9729823.1"/>
    </source>
</evidence>
<feature type="compositionally biased region" description="Basic and acidic residues" evidence="4">
    <location>
        <begin position="621"/>
        <end position="637"/>
    </location>
</feature>
<name>A0AAW1L741_POPJA</name>
<gene>
    <name evidence="7" type="ORF">QE152_g15724</name>
</gene>
<dbReference type="Gene3D" id="2.10.70.10">
    <property type="entry name" value="Complement Module, domain 1"/>
    <property type="match status" value="1"/>
</dbReference>
<feature type="region of interest" description="Disordered" evidence="4">
    <location>
        <begin position="356"/>
        <end position="382"/>
    </location>
</feature>
<protein>
    <recommendedName>
        <fullName evidence="6">VWFC domain-containing protein</fullName>
    </recommendedName>
</protein>
<feature type="compositionally biased region" description="Polar residues" evidence="4">
    <location>
        <begin position="763"/>
        <end position="777"/>
    </location>
</feature>
<keyword evidence="8" id="KW-1185">Reference proteome</keyword>
<dbReference type="AlphaFoldDB" id="A0AAW1L741"/>
<feature type="chain" id="PRO_5043799882" description="VWFC domain-containing protein" evidence="5">
    <location>
        <begin position="48"/>
        <end position="838"/>
    </location>
</feature>
<dbReference type="EMBL" id="JASPKY010000157">
    <property type="protein sequence ID" value="KAK9729823.1"/>
    <property type="molecule type" value="Genomic_DNA"/>
</dbReference>
<keyword evidence="2" id="KW-0964">Secreted</keyword>
<dbReference type="SMART" id="SM00214">
    <property type="entry name" value="VWC"/>
    <property type="match status" value="3"/>
</dbReference>
<dbReference type="PROSITE" id="PS50184">
    <property type="entry name" value="VWFC_2"/>
    <property type="match status" value="1"/>
</dbReference>
<feature type="region of interest" description="Disordered" evidence="4">
    <location>
        <begin position="497"/>
        <end position="838"/>
    </location>
</feature>
<dbReference type="InterPro" id="IPR052424">
    <property type="entry name" value="Kielin_Chordin-BMP_Reg"/>
</dbReference>
<feature type="compositionally biased region" description="Basic and acidic residues" evidence="4">
    <location>
        <begin position="547"/>
        <end position="560"/>
    </location>
</feature>
<feature type="domain" description="VWFC" evidence="6">
    <location>
        <begin position="254"/>
        <end position="319"/>
    </location>
</feature>
<feature type="compositionally biased region" description="Basic and acidic residues" evidence="4">
    <location>
        <begin position="778"/>
        <end position="811"/>
    </location>
</feature>
<feature type="compositionally biased region" description="Polar residues" evidence="4">
    <location>
        <begin position="427"/>
        <end position="437"/>
    </location>
</feature>
<dbReference type="Proteomes" id="UP001458880">
    <property type="component" value="Unassembled WGS sequence"/>
</dbReference>
<evidence type="ECO:0000259" key="6">
    <source>
        <dbReference type="PROSITE" id="PS50184"/>
    </source>
</evidence>
<dbReference type="PANTHER" id="PTHR46698:SF3">
    <property type="entry name" value="TENECTIN ISOFORM 1-RELATED"/>
    <property type="match status" value="1"/>
</dbReference>
<evidence type="ECO:0000313" key="8">
    <source>
        <dbReference type="Proteomes" id="UP001458880"/>
    </source>
</evidence>
<feature type="region of interest" description="Disordered" evidence="4">
    <location>
        <begin position="412"/>
        <end position="442"/>
    </location>
</feature>
<dbReference type="SUPFAM" id="SSF57603">
    <property type="entry name" value="FnI-like domain"/>
    <property type="match status" value="3"/>
</dbReference>
<dbReference type="PANTHER" id="PTHR46698">
    <property type="entry name" value="CROSSVEINLESS 2"/>
    <property type="match status" value="1"/>
</dbReference>
<keyword evidence="3 5" id="KW-0732">Signal</keyword>
<accession>A0AAW1L741</accession>
<sequence>MVSSFLRKRTIFTRSSSSRGPEMMVWCTGLPTLAALLLLVVPSCVNSAPVIEQNTEMDSYYPVADSTGCYYNFQHYDEGDRIITNEPCLNCTCHNRMLMCYLRVCPFIKAIGENCKVEKRADQCCPIITCPEVPVQLLTSTTTESTGASSEVGHLDTYGCSIDKLFYSDGARVPSDPNKPCELCYCIRNKTACVMQECTLQIDGCKPVYQDGVCCPVRYDCEHPEYTEPETTVIPTTTTTLRTIFTTLPAATPADCIHEGEIYADGALIKKDLCDHCYCMKGDIVCAVQECGPTPLDKVNCTALPVKEGQCCPDTYDCENISEEELTTTYYELTTQAAIKAAEEEQAIKHEMITETPVESPTEVPEEAPHESQTPETLEERKPMLHPDEAITSAQATTEPVEENQTEVIEEMPKETVVPDHKEQLPESITEQDTLSNEIDFDKGHKPVQHETITESLHTDSPLEEPLATIKSVEEEPQKASEESLVPITERVVTSRPIYDCGDDPNCTLQHAPEKETGNVAETLQHAPEKETGNVAETETASPEVPKTSDETPNEPKKEQSIVPEVTEPNNETEQPAIYHKLPEDEEQLHIDTTDVETEEPEFMERTVVPKAEVAPTTAHPYKEEESEKPILSHIPEESESASTAKEETLTESPVTEPVQPHEEQPSEKEEDIAPVTEVAQEHSQSPNTEVIEEDLSSIPEKHPEELPEAETEQPEEHTEVIEEDLSSIPEKHPEELPEAETEQPEEHVTEKQTHETPVITEAPQQVSDETSSSEQATKLETKPEAVEAVTEREEVATKKPEPSETHVPHEEEPEVPLEDDIDNEDVDHEEESPLHEE</sequence>
<comment type="subcellular location">
    <subcellularLocation>
        <location evidence="1">Secreted</location>
    </subcellularLocation>
</comment>
<feature type="signal peptide" evidence="5">
    <location>
        <begin position="1"/>
        <end position="47"/>
    </location>
</feature>
<evidence type="ECO:0000256" key="3">
    <source>
        <dbReference type="ARBA" id="ARBA00022729"/>
    </source>
</evidence>
<evidence type="ECO:0000256" key="1">
    <source>
        <dbReference type="ARBA" id="ARBA00004613"/>
    </source>
</evidence>
<evidence type="ECO:0000256" key="2">
    <source>
        <dbReference type="ARBA" id="ARBA00022525"/>
    </source>
</evidence>
<dbReference type="GO" id="GO:0005576">
    <property type="term" value="C:extracellular region"/>
    <property type="evidence" value="ECO:0007669"/>
    <property type="project" value="UniProtKB-SubCell"/>
</dbReference>
<proteinExistence type="predicted"/>